<evidence type="ECO:0000313" key="2">
    <source>
        <dbReference type="EMBL" id="CAL5225632.1"/>
    </source>
</evidence>
<organism evidence="2 3">
    <name type="scientific">Coccomyxa viridis</name>
    <dbReference type="NCBI Taxonomy" id="1274662"/>
    <lineage>
        <taxon>Eukaryota</taxon>
        <taxon>Viridiplantae</taxon>
        <taxon>Chlorophyta</taxon>
        <taxon>core chlorophytes</taxon>
        <taxon>Trebouxiophyceae</taxon>
        <taxon>Trebouxiophyceae incertae sedis</taxon>
        <taxon>Coccomyxaceae</taxon>
        <taxon>Coccomyxa</taxon>
    </lineage>
</organism>
<dbReference type="EMBL" id="CAXHTA020000012">
    <property type="protein sequence ID" value="CAL5225632.1"/>
    <property type="molecule type" value="Genomic_DNA"/>
</dbReference>
<feature type="compositionally biased region" description="Basic residues" evidence="1">
    <location>
        <begin position="370"/>
        <end position="380"/>
    </location>
</feature>
<feature type="compositionally biased region" description="Low complexity" evidence="1">
    <location>
        <begin position="439"/>
        <end position="460"/>
    </location>
</feature>
<evidence type="ECO:0000313" key="3">
    <source>
        <dbReference type="Proteomes" id="UP001497392"/>
    </source>
</evidence>
<feature type="compositionally biased region" description="Low complexity" evidence="1">
    <location>
        <begin position="639"/>
        <end position="667"/>
    </location>
</feature>
<feature type="compositionally biased region" description="Polar residues" evidence="1">
    <location>
        <begin position="677"/>
        <end position="703"/>
    </location>
</feature>
<dbReference type="Proteomes" id="UP001497392">
    <property type="component" value="Unassembled WGS sequence"/>
</dbReference>
<feature type="compositionally biased region" description="Polar residues" evidence="1">
    <location>
        <begin position="799"/>
        <end position="824"/>
    </location>
</feature>
<feature type="compositionally biased region" description="Polar residues" evidence="1">
    <location>
        <begin position="593"/>
        <end position="612"/>
    </location>
</feature>
<protein>
    <submittedName>
        <fullName evidence="2">G8488 protein</fullName>
    </submittedName>
</protein>
<gene>
    <name evidence="2" type="primary">g8488</name>
    <name evidence="2" type="ORF">VP750_LOCUS7291</name>
</gene>
<name>A0ABP1G770_9CHLO</name>
<accession>A0ABP1G770</accession>
<feature type="region of interest" description="Disordered" evidence="1">
    <location>
        <begin position="370"/>
        <end position="554"/>
    </location>
</feature>
<evidence type="ECO:0000256" key="1">
    <source>
        <dbReference type="SAM" id="MobiDB-lite"/>
    </source>
</evidence>
<sequence>MDAAVVPASTTYDAMCEEFTVETGALCGALSSETPALLLDHMAKIFPAGDLLPLIDELGSALQKTPPRPAFFEALREELSASSGDSTATTDGLRLDEAGLRALEHVRALTESHYVDSSTLGIPRAEQGADGELLLGKCKQCSATCLLSSLAEHEASCRPDEAQPSRQPPAAASLSTAAEGPPSTLQGVPAPKRRTQKAGPGRPQKRPRAESAPAAAGVDPAGSLPGSSAPWAAQQPAKRLPPLHPGTATANTAQPASEAPVQHPFVPISSAPAARPKPVVKLKHPPAAAKSASPAAALNAAWANFPMPTDFMSEDFGSLPQGMDWLNSADLAGAPASASAPGESAPSKAAAKAAAKATAKAAAAAAQKAAAKRAAKKKRALAAAPNPRMGLFQAFTHHPRKKRSASFKRKPRTNLRGPGQQPGAFAEVIASLAGDSPTAQQLQQRSAAQRPRQRLPAPQAGQGPRMRHPAAQGHASLNALSTIPSPSATQQPGQEEQAARAPAEPSQPAQAGQGEQRSQPPQGHAGQPGQPAPRQQMTKPYIPQAILQRAQAERSVEPIKAYLRHQQMLRQQLLQQQASSPQQEAHAREEYPASSTTPASLPNGQAYSSQQLPAPAGSMIPITSQPTAHRLSGPHVRFGQGSTQGRQSSGAPSQQQQAQAQHSAQQQEALRALYMQRTGQPYPASSTAATQAGSPLRRSSAQHPYNGVPMSAQSNPMSAATSSQGYRHASPPQHGPFGSPTATMGSPVPSSQYMQPAHAAPRASVSQAQAGSGAGNAGHPGVSFGQQAAQPGQPVVSLGGQQPASQPQYYFTSQQQHSGAMQQYYQAQNSLPAYHSAQNGVLGLPNGVNPLKSSRLGSLPQPEPSQSMRWIPTSITPPTDKLASMQQLNPMPGARPEDSAQQLMGNYKFKY</sequence>
<feature type="region of interest" description="Disordered" evidence="1">
    <location>
        <begin position="572"/>
        <end position="824"/>
    </location>
</feature>
<feature type="compositionally biased region" description="Polar residues" evidence="1">
    <location>
        <begin position="740"/>
        <end position="754"/>
    </location>
</feature>
<feature type="compositionally biased region" description="Basic residues" evidence="1">
    <location>
        <begin position="397"/>
        <end position="413"/>
    </location>
</feature>
<feature type="compositionally biased region" description="Polar residues" evidence="1">
    <location>
        <begin position="864"/>
        <end position="877"/>
    </location>
</feature>
<feature type="compositionally biased region" description="Low complexity" evidence="1">
    <location>
        <begin position="490"/>
        <end position="536"/>
    </location>
</feature>
<proteinExistence type="predicted"/>
<comment type="caution">
    <text evidence="2">The sequence shown here is derived from an EMBL/GenBank/DDBJ whole genome shotgun (WGS) entry which is preliminary data.</text>
</comment>
<feature type="compositionally biased region" description="Low complexity" evidence="1">
    <location>
        <begin position="572"/>
        <end position="583"/>
    </location>
</feature>
<keyword evidence="3" id="KW-1185">Reference proteome</keyword>
<feature type="compositionally biased region" description="Polar residues" evidence="1">
    <location>
        <begin position="711"/>
        <end position="725"/>
    </location>
</feature>
<feature type="region of interest" description="Disordered" evidence="1">
    <location>
        <begin position="157"/>
        <end position="260"/>
    </location>
</feature>
<feature type="compositionally biased region" description="Low complexity" evidence="1">
    <location>
        <begin position="164"/>
        <end position="173"/>
    </location>
</feature>
<feature type="region of interest" description="Disordered" evidence="1">
    <location>
        <begin position="837"/>
        <end position="881"/>
    </location>
</feature>
<reference evidence="2 3" key="1">
    <citation type="submission" date="2024-06" db="EMBL/GenBank/DDBJ databases">
        <authorList>
            <person name="Kraege A."/>
            <person name="Thomma B."/>
        </authorList>
    </citation>
    <scope>NUCLEOTIDE SEQUENCE [LARGE SCALE GENOMIC DNA]</scope>
</reference>
<feature type="compositionally biased region" description="Polar residues" evidence="1">
    <location>
        <begin position="478"/>
        <end position="489"/>
    </location>
</feature>